<name>A0A8X6U7X0_NEPPI</name>
<gene>
    <name evidence="1" type="ORF">NPIL_297281</name>
</gene>
<evidence type="ECO:0000313" key="1">
    <source>
        <dbReference type="EMBL" id="GFT83537.1"/>
    </source>
</evidence>
<evidence type="ECO:0000313" key="2">
    <source>
        <dbReference type="Proteomes" id="UP000887013"/>
    </source>
</evidence>
<comment type="caution">
    <text evidence="1">The sequence shown here is derived from an EMBL/GenBank/DDBJ whole genome shotgun (WGS) entry which is preliminary data.</text>
</comment>
<protein>
    <submittedName>
        <fullName evidence="1">Uncharacterized protein</fullName>
    </submittedName>
</protein>
<accession>A0A8X6U7X0</accession>
<reference evidence="1" key="1">
    <citation type="submission" date="2020-08" db="EMBL/GenBank/DDBJ databases">
        <title>Multicomponent nature underlies the extraordinary mechanical properties of spider dragline silk.</title>
        <authorList>
            <person name="Kono N."/>
            <person name="Nakamura H."/>
            <person name="Mori M."/>
            <person name="Yoshida Y."/>
            <person name="Ohtoshi R."/>
            <person name="Malay A.D."/>
            <person name="Moran D.A.P."/>
            <person name="Tomita M."/>
            <person name="Numata K."/>
            <person name="Arakawa K."/>
        </authorList>
    </citation>
    <scope>NUCLEOTIDE SEQUENCE</scope>
</reference>
<sequence length="118" mass="13448">MYVSLELCAILHPLWVYYCAKMRRKKLTFQESAELFAELPSDSDSGASDVTSDLDEVEFIEPIERISEVEDIVEEESDIYNNDVEAAEPSDSSVLYRNKQVDIALSEFKEDFVPTGEI</sequence>
<proteinExistence type="predicted"/>
<dbReference type="AlphaFoldDB" id="A0A8X6U7X0"/>
<organism evidence="1 2">
    <name type="scientific">Nephila pilipes</name>
    <name type="common">Giant wood spider</name>
    <name type="synonym">Nephila maculata</name>
    <dbReference type="NCBI Taxonomy" id="299642"/>
    <lineage>
        <taxon>Eukaryota</taxon>
        <taxon>Metazoa</taxon>
        <taxon>Ecdysozoa</taxon>
        <taxon>Arthropoda</taxon>
        <taxon>Chelicerata</taxon>
        <taxon>Arachnida</taxon>
        <taxon>Araneae</taxon>
        <taxon>Araneomorphae</taxon>
        <taxon>Entelegynae</taxon>
        <taxon>Araneoidea</taxon>
        <taxon>Nephilidae</taxon>
        <taxon>Nephila</taxon>
    </lineage>
</organism>
<dbReference type="EMBL" id="BMAW01072550">
    <property type="protein sequence ID" value="GFT83537.1"/>
    <property type="molecule type" value="Genomic_DNA"/>
</dbReference>
<dbReference type="Proteomes" id="UP000887013">
    <property type="component" value="Unassembled WGS sequence"/>
</dbReference>
<keyword evidence="2" id="KW-1185">Reference proteome</keyword>